<comment type="caution">
    <text evidence="3">The sequence shown here is derived from an EMBL/GenBank/DDBJ whole genome shotgun (WGS) entry which is preliminary data.</text>
</comment>
<reference evidence="3 4" key="1">
    <citation type="submission" date="2015-07" db="EMBL/GenBank/DDBJ databases">
        <title>Draft Genome Sequence of Malassezia furfur CBS1878 and Malassezia pachydermatis CBS1879.</title>
        <authorList>
            <person name="Triana S."/>
            <person name="Ohm R."/>
            <person name="Gonzalez A."/>
            <person name="DeCock H."/>
            <person name="Restrepo S."/>
            <person name="Celis A."/>
        </authorList>
    </citation>
    <scope>NUCLEOTIDE SEQUENCE [LARGE SCALE GENOMIC DNA]</scope>
    <source>
        <strain evidence="3 4">CBS 1879</strain>
    </source>
</reference>
<feature type="domain" description="J" evidence="2">
    <location>
        <begin position="6"/>
        <end position="72"/>
    </location>
</feature>
<feature type="region of interest" description="Disordered" evidence="1">
    <location>
        <begin position="165"/>
        <end position="191"/>
    </location>
</feature>
<evidence type="ECO:0000313" key="4">
    <source>
        <dbReference type="Proteomes" id="UP000037751"/>
    </source>
</evidence>
<gene>
    <name evidence="3" type="ORF">Malapachy_0125</name>
</gene>
<dbReference type="GeneID" id="28726533"/>
<evidence type="ECO:0000256" key="1">
    <source>
        <dbReference type="SAM" id="MobiDB-lite"/>
    </source>
</evidence>
<dbReference type="SUPFAM" id="SSF46565">
    <property type="entry name" value="Chaperone J-domain"/>
    <property type="match status" value="1"/>
</dbReference>
<evidence type="ECO:0000259" key="2">
    <source>
        <dbReference type="PROSITE" id="PS50076"/>
    </source>
</evidence>
<feature type="region of interest" description="Disordered" evidence="1">
    <location>
        <begin position="288"/>
        <end position="345"/>
    </location>
</feature>
<feature type="compositionally biased region" description="Low complexity" evidence="1">
    <location>
        <begin position="212"/>
        <end position="234"/>
    </location>
</feature>
<dbReference type="EMBL" id="LGAV01000006">
    <property type="protein sequence ID" value="KOS13565.1"/>
    <property type="molecule type" value="Genomic_DNA"/>
</dbReference>
<dbReference type="InterPro" id="IPR018253">
    <property type="entry name" value="DnaJ_domain_CS"/>
</dbReference>
<dbReference type="GO" id="GO:0051087">
    <property type="term" value="F:protein-folding chaperone binding"/>
    <property type="evidence" value="ECO:0007669"/>
    <property type="project" value="TreeGrafter"/>
</dbReference>
<accession>A0A0M9VNP0</accession>
<organism evidence="3 4">
    <name type="scientific">Malassezia pachydermatis</name>
    <dbReference type="NCBI Taxonomy" id="77020"/>
    <lineage>
        <taxon>Eukaryota</taxon>
        <taxon>Fungi</taxon>
        <taxon>Dikarya</taxon>
        <taxon>Basidiomycota</taxon>
        <taxon>Ustilaginomycotina</taxon>
        <taxon>Malasseziomycetes</taxon>
        <taxon>Malasseziales</taxon>
        <taxon>Malasseziaceae</taxon>
        <taxon>Malassezia</taxon>
    </lineage>
</organism>
<dbReference type="RefSeq" id="XP_017991197.1">
    <property type="nucleotide sequence ID" value="XM_018134658.1"/>
</dbReference>
<dbReference type="GO" id="GO:0005634">
    <property type="term" value="C:nucleus"/>
    <property type="evidence" value="ECO:0007669"/>
    <property type="project" value="TreeGrafter"/>
</dbReference>
<feature type="compositionally biased region" description="Basic and acidic residues" evidence="1">
    <location>
        <begin position="244"/>
        <end position="259"/>
    </location>
</feature>
<dbReference type="GO" id="GO:0044183">
    <property type="term" value="F:protein folding chaperone"/>
    <property type="evidence" value="ECO:0007669"/>
    <property type="project" value="TreeGrafter"/>
</dbReference>
<evidence type="ECO:0000313" key="3">
    <source>
        <dbReference type="EMBL" id="KOS13565.1"/>
    </source>
</evidence>
<keyword evidence="4" id="KW-1185">Reference proteome</keyword>
<dbReference type="Proteomes" id="UP000037751">
    <property type="component" value="Unassembled WGS sequence"/>
</dbReference>
<dbReference type="InterPro" id="IPR036869">
    <property type="entry name" value="J_dom_sf"/>
</dbReference>
<sequence>MAVPNDWYAILEVAPSATTSEIRTAYRKQALRSHPDRATGNKEEATAQFKLVAEAYEVLSDDRRRWEYDRFEYPLVNGEMPETYEQATMAPNGHSFVWESSFDSARRAQGRHGDGFGRHMFDPFELFNSMFARDFHEMEANSQIDNPLAGLHPWANVGRPTSFAAPPSHMNGHAHRSASQHQHGSEFGMSQAGMSPFAMMAGFPSMHTSMPGNQSTYTTSSSSFSFQGGNNSTSESRRTTVVNGRRETIITKRDAQGNETVRRITPEGETVHVNGQLQSTIEAPHGHTALESAPDAGTAATPSNGAAPTTSSVPPGPPPRDFPTKEEASRTDTPPPTRRKKWKIF</sequence>
<dbReference type="PROSITE" id="PS50076">
    <property type="entry name" value="DNAJ_2"/>
    <property type="match status" value="1"/>
</dbReference>
<dbReference type="PROSITE" id="PS00636">
    <property type="entry name" value="DNAJ_1"/>
    <property type="match status" value="1"/>
</dbReference>
<name>A0A0M9VNP0_9BASI</name>
<dbReference type="VEuPathDB" id="FungiDB:Malapachy_0125"/>
<dbReference type="OrthoDB" id="10250354at2759"/>
<dbReference type="Pfam" id="PF00226">
    <property type="entry name" value="DnaJ"/>
    <property type="match status" value="1"/>
</dbReference>
<dbReference type="STRING" id="77020.A0A0M9VNP0"/>
<protein>
    <submittedName>
        <fullName evidence="3">Molecular chaperone</fullName>
    </submittedName>
</protein>
<dbReference type="InterPro" id="IPR001623">
    <property type="entry name" value="DnaJ_domain"/>
</dbReference>
<proteinExistence type="predicted"/>
<dbReference type="PANTHER" id="PTHR43948:SF23">
    <property type="entry name" value="DNAJ DOMAIN PROTEIN (AFU_ORTHOLOGUE AFUA_1G15460)"/>
    <property type="match status" value="1"/>
</dbReference>
<dbReference type="CDD" id="cd06257">
    <property type="entry name" value="DnaJ"/>
    <property type="match status" value="1"/>
</dbReference>
<dbReference type="Gene3D" id="1.10.287.110">
    <property type="entry name" value="DnaJ domain"/>
    <property type="match status" value="1"/>
</dbReference>
<feature type="region of interest" description="Disordered" evidence="1">
    <location>
        <begin position="210"/>
        <end position="259"/>
    </location>
</feature>
<dbReference type="PANTHER" id="PTHR43948">
    <property type="entry name" value="DNAJ HOMOLOG SUBFAMILY B"/>
    <property type="match status" value="1"/>
</dbReference>
<dbReference type="PRINTS" id="PR00625">
    <property type="entry name" value="JDOMAIN"/>
</dbReference>
<dbReference type="SMART" id="SM00271">
    <property type="entry name" value="DnaJ"/>
    <property type="match status" value="1"/>
</dbReference>
<dbReference type="AlphaFoldDB" id="A0A0M9VNP0"/>
<dbReference type="GO" id="GO:0005737">
    <property type="term" value="C:cytoplasm"/>
    <property type="evidence" value="ECO:0007669"/>
    <property type="project" value="TreeGrafter"/>
</dbReference>
<dbReference type="GO" id="GO:0051082">
    <property type="term" value="F:unfolded protein binding"/>
    <property type="evidence" value="ECO:0007669"/>
    <property type="project" value="TreeGrafter"/>
</dbReference>